<comment type="caution">
    <text evidence="1">The sequence shown here is derived from an EMBL/GenBank/DDBJ whole genome shotgun (WGS) entry which is preliminary data.</text>
</comment>
<keyword evidence="2" id="KW-1185">Reference proteome</keyword>
<evidence type="ECO:0000313" key="1">
    <source>
        <dbReference type="EMBL" id="CAK9085751.1"/>
    </source>
</evidence>
<dbReference type="Proteomes" id="UP001642464">
    <property type="component" value="Unassembled WGS sequence"/>
</dbReference>
<name>A0ABP0QFF3_9DINO</name>
<gene>
    <name evidence="1" type="ORF">SCF082_LOCUS40606</name>
</gene>
<accession>A0ABP0QFF3</accession>
<evidence type="ECO:0000313" key="2">
    <source>
        <dbReference type="Proteomes" id="UP001642464"/>
    </source>
</evidence>
<organism evidence="1 2">
    <name type="scientific">Durusdinium trenchii</name>
    <dbReference type="NCBI Taxonomy" id="1381693"/>
    <lineage>
        <taxon>Eukaryota</taxon>
        <taxon>Sar</taxon>
        <taxon>Alveolata</taxon>
        <taxon>Dinophyceae</taxon>
        <taxon>Suessiales</taxon>
        <taxon>Symbiodiniaceae</taxon>
        <taxon>Durusdinium</taxon>
    </lineage>
</organism>
<protein>
    <recommendedName>
        <fullName evidence="3">Altered inheritance of mitochondria protein 24, mitochondrial</fullName>
    </recommendedName>
</protein>
<dbReference type="EMBL" id="CAXAMM010039340">
    <property type="protein sequence ID" value="CAK9085751.1"/>
    <property type="molecule type" value="Genomic_DNA"/>
</dbReference>
<sequence>MLLLADCKAPDVPKDSLEEESDDVVLLAMPQRPRPTRKVIPRSSESDATSLFQVDEVSNPVVVKEDADNVFLPKTWLLVTLLLVTLLLSLCAFQWSKEDGNRELRTLVGRLALKSAEDILSQFDSPPDPSLQKLGMTRIQGRVIAKTAQMMVTPFSDQSCVMYSASASQKRQDGVHQPPLAYHAACSDFAIELEGATPLQISVHGHDVSLFQMSRGRFYKEAAFSEVPEPWRGFALAHLIHGIDASCNAMSCVDLGTQGTLEFCESALLHGSRVTCVGEVVRDRNGDLSLCPWRPVVEGVEAPRGVAEKRRAFPLQFATTSWESSTSSQLTGQVLISDDPQFLDNMLWRWMGGQAPAALLSA</sequence>
<proteinExistence type="predicted"/>
<reference evidence="1 2" key="1">
    <citation type="submission" date="2024-02" db="EMBL/GenBank/DDBJ databases">
        <authorList>
            <person name="Chen Y."/>
            <person name="Shah S."/>
            <person name="Dougan E. K."/>
            <person name="Thang M."/>
            <person name="Chan C."/>
        </authorList>
    </citation>
    <scope>NUCLEOTIDE SEQUENCE [LARGE SCALE GENOMIC DNA]</scope>
</reference>
<evidence type="ECO:0008006" key="3">
    <source>
        <dbReference type="Google" id="ProtNLM"/>
    </source>
</evidence>